<feature type="signal peptide" evidence="2">
    <location>
        <begin position="1"/>
        <end position="23"/>
    </location>
</feature>
<reference evidence="3 4" key="1">
    <citation type="submission" date="2020-08" db="EMBL/GenBank/DDBJ databases">
        <title>Genomic Encyclopedia of Type Strains, Phase IV (KMG-IV): sequencing the most valuable type-strain genomes for metagenomic binning, comparative biology and taxonomic classification.</title>
        <authorList>
            <person name="Goeker M."/>
        </authorList>
    </citation>
    <scope>NUCLEOTIDE SEQUENCE [LARGE SCALE GENOMIC DNA]</scope>
    <source>
        <strain evidence="3 4">DSM 2163</strain>
    </source>
</reference>
<proteinExistence type="predicted"/>
<keyword evidence="2" id="KW-0732">Signal</keyword>
<organism evidence="3 4">
    <name type="scientific">Methylorubrum rhodinum</name>
    <dbReference type="NCBI Taxonomy" id="29428"/>
    <lineage>
        <taxon>Bacteria</taxon>
        <taxon>Pseudomonadati</taxon>
        <taxon>Pseudomonadota</taxon>
        <taxon>Alphaproteobacteria</taxon>
        <taxon>Hyphomicrobiales</taxon>
        <taxon>Methylobacteriaceae</taxon>
        <taxon>Methylorubrum</taxon>
    </lineage>
</organism>
<feature type="chain" id="PRO_5033041506" evidence="2">
    <location>
        <begin position="24"/>
        <end position="86"/>
    </location>
</feature>
<gene>
    <name evidence="3" type="ORF">HNR00_004851</name>
</gene>
<protein>
    <submittedName>
        <fullName evidence="3">Uncharacterized protein</fullName>
    </submittedName>
</protein>
<keyword evidence="4" id="KW-1185">Reference proteome</keyword>
<dbReference type="RefSeq" id="WP_183573764.1">
    <property type="nucleotide sequence ID" value="NZ_JACHOP010000034.1"/>
</dbReference>
<feature type="compositionally biased region" description="Polar residues" evidence="1">
    <location>
        <begin position="35"/>
        <end position="48"/>
    </location>
</feature>
<evidence type="ECO:0000256" key="1">
    <source>
        <dbReference type="SAM" id="MobiDB-lite"/>
    </source>
</evidence>
<accession>A0A840ZSR7</accession>
<evidence type="ECO:0000256" key="2">
    <source>
        <dbReference type="SAM" id="SignalP"/>
    </source>
</evidence>
<evidence type="ECO:0000313" key="3">
    <source>
        <dbReference type="EMBL" id="MBB5760108.1"/>
    </source>
</evidence>
<dbReference type="AlphaFoldDB" id="A0A840ZSR7"/>
<sequence length="86" mass="8623">MTATLRSLLVALALTGPAPLALAAGPSEPVRAPTLSASTQVRQVSAGGTTKPPGAALDARRGTSPTLAALDMRLDRLVRTAICTGC</sequence>
<dbReference type="Proteomes" id="UP000583454">
    <property type="component" value="Unassembled WGS sequence"/>
</dbReference>
<comment type="caution">
    <text evidence="3">The sequence shown here is derived from an EMBL/GenBank/DDBJ whole genome shotgun (WGS) entry which is preliminary data.</text>
</comment>
<evidence type="ECO:0000313" key="4">
    <source>
        <dbReference type="Proteomes" id="UP000583454"/>
    </source>
</evidence>
<dbReference type="EMBL" id="JACHOP010000034">
    <property type="protein sequence ID" value="MBB5760108.1"/>
    <property type="molecule type" value="Genomic_DNA"/>
</dbReference>
<feature type="region of interest" description="Disordered" evidence="1">
    <location>
        <begin position="31"/>
        <end position="60"/>
    </location>
</feature>
<name>A0A840ZSR7_9HYPH</name>